<name>A0AA41U4F2_9ACTN</name>
<proteinExistence type="predicted"/>
<keyword evidence="5 8" id="KW-0472">Membrane</keyword>
<protein>
    <submittedName>
        <fullName evidence="10">MFS transporter</fullName>
    </submittedName>
</protein>
<dbReference type="PANTHER" id="PTHR42718:SF9">
    <property type="entry name" value="MAJOR FACILITATOR SUPERFAMILY MULTIDRUG TRANSPORTER MFSC"/>
    <property type="match status" value="1"/>
</dbReference>
<comment type="subcellular location">
    <subcellularLocation>
        <location evidence="1">Cell membrane</location>
        <topology evidence="1">Multi-pass membrane protein</topology>
    </subcellularLocation>
</comment>
<organism evidence="10 11">
    <name type="scientific">Yinghuangia soli</name>
    <dbReference type="NCBI Taxonomy" id="2908204"/>
    <lineage>
        <taxon>Bacteria</taxon>
        <taxon>Bacillati</taxon>
        <taxon>Actinomycetota</taxon>
        <taxon>Actinomycetes</taxon>
        <taxon>Kitasatosporales</taxon>
        <taxon>Streptomycetaceae</taxon>
        <taxon>Yinghuangia</taxon>
    </lineage>
</organism>
<dbReference type="RefSeq" id="WP_235058451.1">
    <property type="nucleotide sequence ID" value="NZ_JAKFHA010000056.1"/>
</dbReference>
<keyword evidence="11" id="KW-1185">Reference proteome</keyword>
<feature type="transmembrane region" description="Helical" evidence="8">
    <location>
        <begin position="354"/>
        <end position="371"/>
    </location>
</feature>
<dbReference type="GO" id="GO:0046677">
    <property type="term" value="P:response to antibiotic"/>
    <property type="evidence" value="ECO:0007669"/>
    <property type="project" value="UniProtKB-KW"/>
</dbReference>
<feature type="region of interest" description="Disordered" evidence="7">
    <location>
        <begin position="490"/>
        <end position="509"/>
    </location>
</feature>
<keyword evidence="3 8" id="KW-0812">Transmembrane</keyword>
<feature type="transmembrane region" description="Helical" evidence="8">
    <location>
        <begin position="216"/>
        <end position="234"/>
    </location>
</feature>
<feature type="transmembrane region" description="Helical" evidence="8">
    <location>
        <begin position="63"/>
        <end position="83"/>
    </location>
</feature>
<feature type="transmembrane region" description="Helical" evidence="8">
    <location>
        <begin position="416"/>
        <end position="437"/>
    </location>
</feature>
<feature type="transmembrane region" description="Helical" evidence="8">
    <location>
        <begin position="95"/>
        <end position="113"/>
    </location>
</feature>
<dbReference type="EMBL" id="JAKFHA010000056">
    <property type="protein sequence ID" value="MCF2533683.1"/>
    <property type="molecule type" value="Genomic_DNA"/>
</dbReference>
<sequence>MTATPPPSTAATRPPLPDRARRATPVGVVLASVVVVEIVSGSLQSFLTPLFRILSERLDVTAAQLNWVSIANLLSSAVFAPVLSRMGDLYGHRRILRANLAIILVGSLMVALARDFELLLAGQVLQGSLSGLFPLLVGILRNHGGEAENRKGIGLMVAAIGIGSGVGLVGSGLVAEYADNPTSALWVPVAAVAIAVGIAQFVLPETTDRPGGRIDWLGGVLIGAGLVGVLLALSQGQVWGWTAGRTLGYGLGGLVLIAAFVAVELRHPEPMVQVRMFAHVPVLVTSLIALLFSFVFFSLMVPGSIFSSLPADTFGFGLGLGALAVSFAALPAVLGMAAGAVAAPAVAARFGDRLMLVAGGTLMAVGYGLTALMHDDLLPYLVFGAIAGLGIGLLQQGTRTIAVEAVPEEETAVGSGINELMITVGGSVGAAVVGAIMTAHTEGDALFPTEAGFTNSWWLAAGVSALAALTACLYRARPAAEAPGAAAVVPAPAGAPATAPTSASKGSTA</sequence>
<feature type="transmembrane region" description="Helical" evidence="8">
    <location>
        <begin position="320"/>
        <end position="342"/>
    </location>
</feature>
<feature type="transmembrane region" description="Helical" evidence="8">
    <location>
        <begin position="246"/>
        <end position="265"/>
    </location>
</feature>
<dbReference type="SUPFAM" id="SSF103473">
    <property type="entry name" value="MFS general substrate transporter"/>
    <property type="match status" value="2"/>
</dbReference>
<dbReference type="Pfam" id="PF07690">
    <property type="entry name" value="MFS_1"/>
    <property type="match status" value="1"/>
</dbReference>
<feature type="transmembrane region" description="Helical" evidence="8">
    <location>
        <begin position="377"/>
        <end position="395"/>
    </location>
</feature>
<evidence type="ECO:0000259" key="9">
    <source>
        <dbReference type="PROSITE" id="PS50850"/>
    </source>
</evidence>
<feature type="transmembrane region" description="Helical" evidence="8">
    <location>
        <begin position="119"/>
        <end position="140"/>
    </location>
</feature>
<dbReference type="PANTHER" id="PTHR42718">
    <property type="entry name" value="MAJOR FACILITATOR SUPERFAMILY MULTIDRUG TRANSPORTER MFSC"/>
    <property type="match status" value="1"/>
</dbReference>
<keyword evidence="4 8" id="KW-1133">Transmembrane helix</keyword>
<evidence type="ECO:0000256" key="5">
    <source>
        <dbReference type="ARBA" id="ARBA00023136"/>
    </source>
</evidence>
<reference evidence="10" key="1">
    <citation type="submission" date="2022-01" db="EMBL/GenBank/DDBJ databases">
        <title>Genome-Based Taxonomic Classification of the Phylum Actinobacteria.</title>
        <authorList>
            <person name="Gao Y."/>
        </authorList>
    </citation>
    <scope>NUCLEOTIDE SEQUENCE</scope>
    <source>
        <strain evidence="10">KLBMP 8922</strain>
    </source>
</reference>
<feature type="transmembrane region" description="Helical" evidence="8">
    <location>
        <begin position="277"/>
        <end position="300"/>
    </location>
</feature>
<evidence type="ECO:0000256" key="2">
    <source>
        <dbReference type="ARBA" id="ARBA00022448"/>
    </source>
</evidence>
<evidence type="ECO:0000313" key="11">
    <source>
        <dbReference type="Proteomes" id="UP001165378"/>
    </source>
</evidence>
<dbReference type="InterPro" id="IPR011701">
    <property type="entry name" value="MFS"/>
</dbReference>
<feature type="transmembrane region" description="Helical" evidence="8">
    <location>
        <begin position="185"/>
        <end position="204"/>
    </location>
</feature>
<evidence type="ECO:0000256" key="6">
    <source>
        <dbReference type="ARBA" id="ARBA00023251"/>
    </source>
</evidence>
<dbReference type="GO" id="GO:0022857">
    <property type="term" value="F:transmembrane transporter activity"/>
    <property type="evidence" value="ECO:0007669"/>
    <property type="project" value="InterPro"/>
</dbReference>
<comment type="caution">
    <text evidence="10">The sequence shown here is derived from an EMBL/GenBank/DDBJ whole genome shotgun (WGS) entry which is preliminary data.</text>
</comment>
<accession>A0AA41U4F2</accession>
<keyword evidence="2" id="KW-0813">Transport</keyword>
<feature type="transmembrane region" description="Helical" evidence="8">
    <location>
        <begin position="152"/>
        <end position="173"/>
    </location>
</feature>
<gene>
    <name evidence="10" type="ORF">LZ495_41585</name>
</gene>
<dbReference type="GO" id="GO:0005886">
    <property type="term" value="C:plasma membrane"/>
    <property type="evidence" value="ECO:0007669"/>
    <property type="project" value="UniProtKB-SubCell"/>
</dbReference>
<dbReference type="Proteomes" id="UP001165378">
    <property type="component" value="Unassembled WGS sequence"/>
</dbReference>
<evidence type="ECO:0000313" key="10">
    <source>
        <dbReference type="EMBL" id="MCF2533683.1"/>
    </source>
</evidence>
<evidence type="ECO:0000256" key="4">
    <source>
        <dbReference type="ARBA" id="ARBA00022989"/>
    </source>
</evidence>
<dbReference type="InterPro" id="IPR036259">
    <property type="entry name" value="MFS_trans_sf"/>
</dbReference>
<evidence type="ECO:0000256" key="1">
    <source>
        <dbReference type="ARBA" id="ARBA00004651"/>
    </source>
</evidence>
<dbReference type="PROSITE" id="PS50850">
    <property type="entry name" value="MFS"/>
    <property type="match status" value="1"/>
</dbReference>
<dbReference type="InterPro" id="IPR020846">
    <property type="entry name" value="MFS_dom"/>
</dbReference>
<evidence type="ECO:0000256" key="3">
    <source>
        <dbReference type="ARBA" id="ARBA00022692"/>
    </source>
</evidence>
<evidence type="ECO:0000256" key="8">
    <source>
        <dbReference type="SAM" id="Phobius"/>
    </source>
</evidence>
<feature type="domain" description="Major facilitator superfamily (MFS) profile" evidence="9">
    <location>
        <begin position="29"/>
        <end position="479"/>
    </location>
</feature>
<dbReference type="Gene3D" id="1.20.1250.20">
    <property type="entry name" value="MFS general substrate transporter like domains"/>
    <property type="match status" value="2"/>
</dbReference>
<feature type="transmembrane region" description="Helical" evidence="8">
    <location>
        <begin position="23"/>
        <end position="43"/>
    </location>
</feature>
<keyword evidence="6" id="KW-0046">Antibiotic resistance</keyword>
<feature type="transmembrane region" description="Helical" evidence="8">
    <location>
        <begin position="457"/>
        <end position="474"/>
    </location>
</feature>
<dbReference type="AlphaFoldDB" id="A0AA41U4F2"/>
<evidence type="ECO:0000256" key="7">
    <source>
        <dbReference type="SAM" id="MobiDB-lite"/>
    </source>
</evidence>